<keyword evidence="5" id="KW-1185">Reference proteome</keyword>
<dbReference type="InterPro" id="IPR016155">
    <property type="entry name" value="Mopterin_synth/thiamin_S_b"/>
</dbReference>
<dbReference type="AlphaFoldDB" id="A0A1Y6CN02"/>
<dbReference type="NCBIfam" id="TIGR01682">
    <property type="entry name" value="moaD"/>
    <property type="match status" value="1"/>
</dbReference>
<dbReference type="GO" id="GO:1990133">
    <property type="term" value="C:molybdopterin adenylyltransferase complex"/>
    <property type="evidence" value="ECO:0007669"/>
    <property type="project" value="TreeGrafter"/>
</dbReference>
<dbReference type="GO" id="GO:0006777">
    <property type="term" value="P:Mo-molybdopterin cofactor biosynthetic process"/>
    <property type="evidence" value="ECO:0007669"/>
    <property type="project" value="InterPro"/>
</dbReference>
<dbReference type="Pfam" id="PF02597">
    <property type="entry name" value="ThiS"/>
    <property type="match status" value="1"/>
</dbReference>
<dbReference type="Gene3D" id="3.10.20.30">
    <property type="match status" value="1"/>
</dbReference>
<dbReference type="InterPro" id="IPR044672">
    <property type="entry name" value="MOCS2A"/>
</dbReference>
<keyword evidence="1" id="KW-0547">Nucleotide-binding</keyword>
<organism evidence="4 5">
    <name type="scientific">Tistlia consotensis USBA 355</name>
    <dbReference type="NCBI Taxonomy" id="560819"/>
    <lineage>
        <taxon>Bacteria</taxon>
        <taxon>Pseudomonadati</taxon>
        <taxon>Pseudomonadota</taxon>
        <taxon>Alphaproteobacteria</taxon>
        <taxon>Rhodospirillales</taxon>
        <taxon>Rhodovibrionaceae</taxon>
        <taxon>Tistlia</taxon>
    </lineage>
</organism>
<dbReference type="GO" id="GO:0000166">
    <property type="term" value="F:nucleotide binding"/>
    <property type="evidence" value="ECO:0007669"/>
    <property type="project" value="UniProtKB-KW"/>
</dbReference>
<dbReference type="PANTHER" id="PTHR33359:SF1">
    <property type="entry name" value="MOLYBDOPTERIN SYNTHASE SULFUR CARRIER SUBUNIT"/>
    <property type="match status" value="1"/>
</dbReference>
<evidence type="ECO:0000256" key="2">
    <source>
        <dbReference type="ARBA" id="ARBA00024200"/>
    </source>
</evidence>
<evidence type="ECO:0000256" key="1">
    <source>
        <dbReference type="ARBA" id="ARBA00022741"/>
    </source>
</evidence>
<dbReference type="PANTHER" id="PTHR33359">
    <property type="entry name" value="MOLYBDOPTERIN SYNTHASE SULFUR CARRIER SUBUNIT"/>
    <property type="match status" value="1"/>
</dbReference>
<name>A0A1Y6CN02_9PROT</name>
<protein>
    <recommendedName>
        <fullName evidence="3">Molybdopterin synthase sulfur carrier subunit</fullName>
    </recommendedName>
</protein>
<dbReference type="EMBL" id="FWZX01000023">
    <property type="protein sequence ID" value="SMF60918.1"/>
    <property type="molecule type" value="Genomic_DNA"/>
</dbReference>
<dbReference type="InterPro" id="IPR003749">
    <property type="entry name" value="ThiS/MoaD-like"/>
</dbReference>
<dbReference type="Proteomes" id="UP000192917">
    <property type="component" value="Unassembled WGS sequence"/>
</dbReference>
<evidence type="ECO:0000313" key="5">
    <source>
        <dbReference type="Proteomes" id="UP000192917"/>
    </source>
</evidence>
<accession>A0A1Y6CN02</accession>
<dbReference type="CDD" id="cd00754">
    <property type="entry name" value="Ubl_MoaD"/>
    <property type="match status" value="1"/>
</dbReference>
<evidence type="ECO:0000256" key="3">
    <source>
        <dbReference type="ARBA" id="ARBA00024247"/>
    </source>
</evidence>
<comment type="similarity">
    <text evidence="2">Belongs to the MoaD family.</text>
</comment>
<dbReference type="UniPathway" id="UPA00344"/>
<dbReference type="SUPFAM" id="SSF54285">
    <property type="entry name" value="MoaD/ThiS"/>
    <property type="match status" value="1"/>
</dbReference>
<dbReference type="RefSeq" id="WP_085125041.1">
    <property type="nucleotide sequence ID" value="NZ_FWZX01000023.1"/>
</dbReference>
<proteinExistence type="inferred from homology"/>
<gene>
    <name evidence="4" type="ORF">SAMN05428998_123111</name>
</gene>
<dbReference type="STRING" id="560819.SAMN05428998_123111"/>
<reference evidence="4 5" key="1">
    <citation type="submission" date="2017-04" db="EMBL/GenBank/DDBJ databases">
        <authorList>
            <person name="Afonso C.L."/>
            <person name="Miller P.J."/>
            <person name="Scott M.A."/>
            <person name="Spackman E."/>
            <person name="Goraichik I."/>
            <person name="Dimitrov K.M."/>
            <person name="Suarez D.L."/>
            <person name="Swayne D.E."/>
        </authorList>
    </citation>
    <scope>NUCLEOTIDE SEQUENCE [LARGE SCALE GENOMIC DNA]</scope>
    <source>
        <strain evidence="4 5">USBA 355</strain>
    </source>
</reference>
<dbReference type="InterPro" id="IPR012675">
    <property type="entry name" value="Beta-grasp_dom_sf"/>
</dbReference>
<sequence length="84" mass="9031">MARLLYFAWLKSHTGTAEEEVALPQEVTTVAELLAWLPSRGPGYAKALENPKLIRVAVNQEYARPGDPVAAGDEIALFPPVTGG</sequence>
<evidence type="ECO:0000313" key="4">
    <source>
        <dbReference type="EMBL" id="SMF60918.1"/>
    </source>
</evidence>